<protein>
    <submittedName>
        <fullName evidence="2">Uncharacterized protein</fullName>
    </submittedName>
</protein>
<organism evidence="2 3">
    <name type="scientific">Tritrichomonas foetus</name>
    <dbReference type="NCBI Taxonomy" id="1144522"/>
    <lineage>
        <taxon>Eukaryota</taxon>
        <taxon>Metamonada</taxon>
        <taxon>Parabasalia</taxon>
        <taxon>Tritrichomonadida</taxon>
        <taxon>Tritrichomonadidae</taxon>
        <taxon>Tritrichomonas</taxon>
    </lineage>
</organism>
<dbReference type="GeneID" id="94831560"/>
<reference evidence="2" key="1">
    <citation type="submission" date="2016-10" db="EMBL/GenBank/DDBJ databases">
        <authorList>
            <person name="Benchimol M."/>
            <person name="Almeida L.G."/>
            <person name="Vasconcelos A.T."/>
            <person name="Perreira-Neves A."/>
            <person name="Rosa I.A."/>
            <person name="Tasca T."/>
            <person name="Bogo M.R."/>
            <person name="de Souza W."/>
        </authorList>
    </citation>
    <scope>NUCLEOTIDE SEQUENCE [LARGE SCALE GENOMIC DNA]</scope>
    <source>
        <strain evidence="2">K</strain>
    </source>
</reference>
<dbReference type="EMBL" id="MLAK01000057">
    <property type="protein sequence ID" value="OHT16922.1"/>
    <property type="molecule type" value="Genomic_DNA"/>
</dbReference>
<comment type="caution">
    <text evidence="2">The sequence shown here is derived from an EMBL/GenBank/DDBJ whole genome shotgun (WGS) entry which is preliminary data.</text>
</comment>
<evidence type="ECO:0000313" key="3">
    <source>
        <dbReference type="Proteomes" id="UP000179807"/>
    </source>
</evidence>
<keyword evidence="3" id="KW-1185">Reference proteome</keyword>
<dbReference type="Proteomes" id="UP000179807">
    <property type="component" value="Unassembled WGS sequence"/>
</dbReference>
<dbReference type="VEuPathDB" id="TrichDB:TRFO_12798"/>
<name>A0A1J4L0J6_9EUKA</name>
<proteinExistence type="predicted"/>
<gene>
    <name evidence="2" type="ORF">TRFO_12798</name>
</gene>
<dbReference type="AlphaFoldDB" id="A0A1J4L0J6"/>
<evidence type="ECO:0000256" key="1">
    <source>
        <dbReference type="SAM" id="MobiDB-lite"/>
    </source>
</evidence>
<evidence type="ECO:0000313" key="2">
    <source>
        <dbReference type="EMBL" id="OHT16922.1"/>
    </source>
</evidence>
<feature type="region of interest" description="Disordered" evidence="1">
    <location>
        <begin position="1"/>
        <end position="31"/>
    </location>
</feature>
<sequence>MLNQGNDDIETNSNQNNHQEINNKEKDNQETNYKNVNSEEIKNQENNNQDTNTTKIERINKISISHKIANFLNISQQFDDTPDFFDSLLPRAKIYKEQETINIPKSFSISFNSPIEKHKTKATLQNINQIKINNECIKSPFPLFGITFFEIPNQTNNQNEGQKKEKELFLIGIGRKLRLAVFGKNQNSKWCFLTEIKVNFPLQTTTKRSMKGAVKDFDIICINTEKDKENVYFTIQCSTNEVTVIYYTREQLFEEIERQRNQ</sequence>
<dbReference type="RefSeq" id="XP_068370058.1">
    <property type="nucleotide sequence ID" value="XM_068496856.1"/>
</dbReference>
<accession>A0A1J4L0J6</accession>